<dbReference type="EMBL" id="CYZX01000015">
    <property type="protein sequence ID" value="CUO76842.1"/>
    <property type="molecule type" value="Genomic_DNA"/>
</dbReference>
<evidence type="ECO:0000313" key="2">
    <source>
        <dbReference type="Proteomes" id="UP000095594"/>
    </source>
</evidence>
<evidence type="ECO:0000313" key="1">
    <source>
        <dbReference type="EMBL" id="CUO76842.1"/>
    </source>
</evidence>
<protein>
    <submittedName>
        <fullName evidence="1">Uncharacterized protein</fullName>
    </submittedName>
</protein>
<dbReference type="AlphaFoldDB" id="A0A174HPF4"/>
<proteinExistence type="predicted"/>
<sequence length="100" mass="11227">MNHIFYISNDCIEVFLSDTSSTEDDELLAKALNFMRNSGLTVTLKGFDKYNRAIVDIDGVIHTAAKNGSLCQSQRFITAKHKISVVENSERYNNIVKLLA</sequence>
<reference evidence="1 2" key="1">
    <citation type="submission" date="2015-09" db="EMBL/GenBank/DDBJ databases">
        <authorList>
            <consortium name="Pathogen Informatics"/>
        </authorList>
    </citation>
    <scope>NUCLEOTIDE SEQUENCE [LARGE SCALE GENOMIC DNA]</scope>
    <source>
        <strain evidence="1 2">2789STDY5834856</strain>
    </source>
</reference>
<organism evidence="1 2">
    <name type="scientific">Clostridium disporicum</name>
    <dbReference type="NCBI Taxonomy" id="84024"/>
    <lineage>
        <taxon>Bacteria</taxon>
        <taxon>Bacillati</taxon>
        <taxon>Bacillota</taxon>
        <taxon>Clostridia</taxon>
        <taxon>Eubacteriales</taxon>
        <taxon>Clostridiaceae</taxon>
        <taxon>Clostridium</taxon>
    </lineage>
</organism>
<dbReference type="Proteomes" id="UP000095594">
    <property type="component" value="Unassembled WGS sequence"/>
</dbReference>
<dbReference type="OrthoDB" id="1919975at2"/>
<dbReference type="RefSeq" id="WP_055266626.1">
    <property type="nucleotide sequence ID" value="NZ_CABIXQ010000015.1"/>
</dbReference>
<name>A0A174HPF4_9CLOT</name>
<accession>A0A174HPF4</accession>
<gene>
    <name evidence="1" type="ORF">ERS852471_02256</name>
</gene>